<dbReference type="PANTHER" id="PTHR47700">
    <property type="entry name" value="V CHITINASE, PUTATIVE (AFU_ORTHOLOGUE AFUA_6G13720)-RELATED"/>
    <property type="match status" value="1"/>
</dbReference>
<comment type="caution">
    <text evidence="14">The sequence shown here is derived from an EMBL/GenBank/DDBJ whole genome shotgun (WGS) entry which is preliminary data.</text>
</comment>
<keyword evidence="8" id="KW-0119">Carbohydrate metabolism</keyword>
<reference evidence="14 15" key="1">
    <citation type="journal article" date="2023" name="bioRxiv">
        <title>High-quality genome assemblies of four members of thePodospora anserinaspecies complex.</title>
        <authorList>
            <person name="Ament-Velasquez S.L."/>
            <person name="Vogan A.A."/>
            <person name="Wallerman O."/>
            <person name="Hartmann F."/>
            <person name="Gautier V."/>
            <person name="Silar P."/>
            <person name="Giraud T."/>
            <person name="Johannesson H."/>
        </authorList>
    </citation>
    <scope>NUCLEOTIDE SEQUENCE [LARGE SCALE GENOMIC DNA]</scope>
    <source>
        <strain evidence="14 15">CBS 411.78</strain>
    </source>
</reference>
<evidence type="ECO:0000256" key="10">
    <source>
        <dbReference type="ARBA" id="ARBA00023326"/>
    </source>
</evidence>
<keyword evidence="5 11" id="KW-0378">Hydrolase</keyword>
<dbReference type="InterPro" id="IPR001579">
    <property type="entry name" value="Glyco_hydro_18_chit_AS"/>
</dbReference>
<evidence type="ECO:0000313" key="15">
    <source>
        <dbReference type="Proteomes" id="UP001326199"/>
    </source>
</evidence>
<name>A0ABR0HQG8_9PEZI</name>
<evidence type="ECO:0000256" key="12">
    <source>
        <dbReference type="RuleBase" id="RU004453"/>
    </source>
</evidence>
<dbReference type="EMBL" id="JAFFHB010000002">
    <property type="protein sequence ID" value="KAK4670159.1"/>
    <property type="molecule type" value="Genomic_DNA"/>
</dbReference>
<dbReference type="InterPro" id="IPR017853">
    <property type="entry name" value="GH"/>
</dbReference>
<keyword evidence="3" id="KW-0964">Secreted</keyword>
<dbReference type="PANTHER" id="PTHR47700:SF2">
    <property type="entry name" value="CHITINASE"/>
    <property type="match status" value="1"/>
</dbReference>
<evidence type="ECO:0000256" key="9">
    <source>
        <dbReference type="ARBA" id="ARBA00023295"/>
    </source>
</evidence>
<evidence type="ECO:0000256" key="7">
    <source>
        <dbReference type="ARBA" id="ARBA00023026"/>
    </source>
</evidence>
<dbReference type="PROSITE" id="PS01095">
    <property type="entry name" value="GH18_1"/>
    <property type="match status" value="1"/>
</dbReference>
<dbReference type="Proteomes" id="UP001326199">
    <property type="component" value="Unassembled WGS sequence"/>
</dbReference>
<gene>
    <name evidence="14" type="ORF">QC763_0039910</name>
</gene>
<keyword evidence="10" id="KW-0624">Polysaccharide degradation</keyword>
<comment type="similarity">
    <text evidence="12">Belongs to the glycosyl hydrolase 18 family.</text>
</comment>
<sequence length="192" mass="21717">MKVINNASPPSEFKRIGYFEAWSSANKKERPCLFMDATQIPTGYTHMHFAFGEVSSHFAVGVSKLKNQFDKFVKMRSFKRIIAFCGWTVSTDPSSFWISREGVKPGNREILATNIAKFVVDHDLDGVDLDWEYPGAPDLPDIPSADPLDGLAYLELLKLLRQKLPWTTVGDRCSRFLLVSQVISNWGDQQGR</sequence>
<evidence type="ECO:0000313" key="14">
    <source>
        <dbReference type="EMBL" id="KAK4670159.1"/>
    </source>
</evidence>
<keyword evidence="15" id="KW-1185">Reference proteome</keyword>
<dbReference type="InterPro" id="IPR001223">
    <property type="entry name" value="Glyco_hydro18_cat"/>
</dbReference>
<evidence type="ECO:0000256" key="5">
    <source>
        <dbReference type="ARBA" id="ARBA00022801"/>
    </source>
</evidence>
<protein>
    <recommendedName>
        <fullName evidence="13">GH18 domain-containing protein</fullName>
    </recommendedName>
</protein>
<feature type="domain" description="GH18" evidence="13">
    <location>
        <begin position="13"/>
        <end position="192"/>
    </location>
</feature>
<dbReference type="Gene3D" id="3.20.20.80">
    <property type="entry name" value="Glycosidases"/>
    <property type="match status" value="1"/>
</dbReference>
<evidence type="ECO:0000256" key="3">
    <source>
        <dbReference type="ARBA" id="ARBA00022525"/>
    </source>
</evidence>
<evidence type="ECO:0000256" key="6">
    <source>
        <dbReference type="ARBA" id="ARBA00023024"/>
    </source>
</evidence>
<dbReference type="RefSeq" id="XP_062768829.1">
    <property type="nucleotide sequence ID" value="XM_062905620.1"/>
</dbReference>
<evidence type="ECO:0000256" key="1">
    <source>
        <dbReference type="ARBA" id="ARBA00000822"/>
    </source>
</evidence>
<keyword evidence="7" id="KW-0843">Virulence</keyword>
<dbReference type="PROSITE" id="PS51910">
    <property type="entry name" value="GH18_2"/>
    <property type="match status" value="1"/>
</dbReference>
<accession>A0ABR0HQG8</accession>
<evidence type="ECO:0000256" key="8">
    <source>
        <dbReference type="ARBA" id="ARBA00023277"/>
    </source>
</evidence>
<keyword evidence="6" id="KW-0146">Chitin degradation</keyword>
<comment type="catalytic activity">
    <reaction evidence="1">
        <text>Random endo-hydrolysis of N-acetyl-beta-D-glucosaminide (1-&gt;4)-beta-linkages in chitin and chitodextrins.</text>
        <dbReference type="EC" id="3.2.1.14"/>
    </reaction>
</comment>
<dbReference type="SUPFAM" id="SSF51445">
    <property type="entry name" value="(Trans)glycosidases"/>
    <property type="match status" value="1"/>
</dbReference>
<proteinExistence type="inferred from homology"/>
<dbReference type="InterPro" id="IPR053214">
    <property type="entry name" value="LysM12-like"/>
</dbReference>
<keyword evidence="4" id="KW-0147">Chitin-binding</keyword>
<dbReference type="Pfam" id="PF00704">
    <property type="entry name" value="Glyco_hydro_18"/>
    <property type="match status" value="1"/>
</dbReference>
<comment type="subcellular location">
    <subcellularLocation>
        <location evidence="2">Secreted</location>
    </subcellularLocation>
</comment>
<evidence type="ECO:0000259" key="13">
    <source>
        <dbReference type="PROSITE" id="PS51910"/>
    </source>
</evidence>
<evidence type="ECO:0000256" key="11">
    <source>
        <dbReference type="RuleBase" id="RU000489"/>
    </source>
</evidence>
<organism evidence="14 15">
    <name type="scientific">Podospora pseudopauciseta</name>
    <dbReference type="NCBI Taxonomy" id="2093780"/>
    <lineage>
        <taxon>Eukaryota</taxon>
        <taxon>Fungi</taxon>
        <taxon>Dikarya</taxon>
        <taxon>Ascomycota</taxon>
        <taxon>Pezizomycotina</taxon>
        <taxon>Sordariomycetes</taxon>
        <taxon>Sordariomycetidae</taxon>
        <taxon>Sordariales</taxon>
        <taxon>Podosporaceae</taxon>
        <taxon>Podospora</taxon>
    </lineage>
</organism>
<evidence type="ECO:0000256" key="4">
    <source>
        <dbReference type="ARBA" id="ARBA00022669"/>
    </source>
</evidence>
<dbReference type="GeneID" id="87925625"/>
<keyword evidence="9 11" id="KW-0326">Glycosidase</keyword>
<evidence type="ECO:0000256" key="2">
    <source>
        <dbReference type="ARBA" id="ARBA00004613"/>
    </source>
</evidence>